<keyword evidence="3" id="KW-1185">Reference proteome</keyword>
<evidence type="ECO:0000313" key="2">
    <source>
        <dbReference type="EMBL" id="CCD01645.1"/>
    </source>
</evidence>
<dbReference type="EMBL" id="HE577329">
    <property type="protein sequence ID" value="CCD01645.1"/>
    <property type="molecule type" value="Genomic_DNA"/>
</dbReference>
<sequence>MAATPRGNGETVRHFPFDLNLA</sequence>
<organism evidence="2 3">
    <name type="scientific">Azospirillum baldaniorum</name>
    <dbReference type="NCBI Taxonomy" id="1064539"/>
    <lineage>
        <taxon>Bacteria</taxon>
        <taxon>Pseudomonadati</taxon>
        <taxon>Pseudomonadota</taxon>
        <taxon>Alphaproteobacteria</taxon>
        <taxon>Rhodospirillales</taxon>
        <taxon>Azospirillaceae</taxon>
        <taxon>Azospirillum</taxon>
    </lineage>
</organism>
<reference evidence="2 3" key="1">
    <citation type="journal article" date="2011" name="PLoS Genet.">
        <title>Azospirillum genomes reveal transition of bacteria from aquatic to terrestrial environments.</title>
        <authorList>
            <person name="Wisniewski-Dye F."/>
            <person name="Borziak K."/>
            <person name="Khalsa-Moyers G."/>
            <person name="Alexandre G."/>
            <person name="Sukharnikov L.O."/>
            <person name="Wuichet K."/>
            <person name="Hurst G.B."/>
            <person name="McDonald W.H."/>
            <person name="Robertson J.S."/>
            <person name="Barbe V."/>
            <person name="Calteau A."/>
            <person name="Rouy Z."/>
            <person name="Mangenot S."/>
            <person name="Prigent-Combaret C."/>
            <person name="Normand P."/>
            <person name="Boyer M."/>
            <person name="Siguier P."/>
            <person name="Dessaux Y."/>
            <person name="Elmerich C."/>
            <person name="Condemine G."/>
            <person name="Krishnen G."/>
            <person name="Kennedy I."/>
            <person name="Paterson A.H."/>
            <person name="Gonzalez V."/>
            <person name="Mavingui P."/>
            <person name="Zhulin I.B."/>
        </authorList>
    </citation>
    <scope>NUCLEOTIDE SEQUENCE [LARGE SCALE GENOMIC DNA]</scope>
    <source>
        <strain evidence="2 3">Sp245</strain>
    </source>
</reference>
<gene>
    <name evidence="2" type="ORF">AZOBR_p220108</name>
</gene>
<proteinExistence type="predicted"/>
<protein>
    <submittedName>
        <fullName evidence="2">Uncharacterized protein</fullName>
    </submittedName>
</protein>
<evidence type="ECO:0000313" key="3">
    <source>
        <dbReference type="Proteomes" id="UP000007319"/>
    </source>
</evidence>
<geneLocation type="plasmid" evidence="2 3">
    <name>AZOBR_p2</name>
</geneLocation>
<accession>A0A9P1JXH1</accession>
<evidence type="ECO:0000256" key="1">
    <source>
        <dbReference type="SAM" id="MobiDB-lite"/>
    </source>
</evidence>
<dbReference type="AlphaFoldDB" id="A0A9P1JXH1"/>
<feature type="region of interest" description="Disordered" evidence="1">
    <location>
        <begin position="1"/>
        <end position="22"/>
    </location>
</feature>
<dbReference type="Proteomes" id="UP000007319">
    <property type="component" value="Plasmid AZOBR_p2"/>
</dbReference>
<keyword evidence="2" id="KW-0614">Plasmid</keyword>
<dbReference type="KEGG" id="abs:AZOBR_p220108"/>
<name>A0A9P1JXH1_9PROT</name>